<feature type="compositionally biased region" description="Polar residues" evidence="1">
    <location>
        <begin position="29"/>
        <end position="45"/>
    </location>
</feature>
<dbReference type="Proteomes" id="UP000320762">
    <property type="component" value="Unassembled WGS sequence"/>
</dbReference>
<proteinExistence type="predicted"/>
<dbReference type="EMBL" id="VDMD01000013">
    <property type="protein sequence ID" value="TRM62179.1"/>
    <property type="molecule type" value="Genomic_DNA"/>
</dbReference>
<keyword evidence="4" id="KW-1185">Reference proteome</keyword>
<feature type="domain" description="EH" evidence="2">
    <location>
        <begin position="185"/>
        <end position="275"/>
    </location>
</feature>
<dbReference type="InterPro" id="IPR011992">
    <property type="entry name" value="EF-hand-dom_pair"/>
</dbReference>
<dbReference type="STRING" id="97359.A0A550CBK8"/>
<gene>
    <name evidence="3" type="ORF">BD626DRAFT_498421</name>
</gene>
<comment type="caution">
    <text evidence="3">The sequence shown here is derived from an EMBL/GenBank/DDBJ whole genome shotgun (WGS) entry which is preliminary data.</text>
</comment>
<reference evidence="3 4" key="1">
    <citation type="journal article" date="2019" name="New Phytol.">
        <title>Comparative genomics reveals unique wood-decay strategies and fruiting body development in the Schizophyllaceae.</title>
        <authorList>
            <person name="Almasi E."/>
            <person name="Sahu N."/>
            <person name="Krizsan K."/>
            <person name="Balint B."/>
            <person name="Kovacs G.M."/>
            <person name="Kiss B."/>
            <person name="Cseklye J."/>
            <person name="Drula E."/>
            <person name="Henrissat B."/>
            <person name="Nagy I."/>
            <person name="Chovatia M."/>
            <person name="Adam C."/>
            <person name="LaButti K."/>
            <person name="Lipzen A."/>
            <person name="Riley R."/>
            <person name="Grigoriev I.V."/>
            <person name="Nagy L.G."/>
        </authorList>
    </citation>
    <scope>NUCLEOTIDE SEQUENCE [LARGE SCALE GENOMIC DNA]</scope>
    <source>
        <strain evidence="3 4">NL-1724</strain>
    </source>
</reference>
<feature type="region of interest" description="Disordered" evidence="1">
    <location>
        <begin position="22"/>
        <end position="45"/>
    </location>
</feature>
<feature type="region of interest" description="Disordered" evidence="1">
    <location>
        <begin position="60"/>
        <end position="80"/>
    </location>
</feature>
<dbReference type="AlphaFoldDB" id="A0A550CBK8"/>
<sequence>MSGFTATVDELALADRILKVANKPGGPYSPSSTTQPSEPNSPIDSYTLSRDSRTVTLSWEPSSAAELSRDTHTDTTSNTLSGDTAVAVFSRAEGLSPPVLFRIWELVDEAGRAQPVESRLSFVDDNGSGRLTRTGVAAAMRLLGWAQAPVEVGRETLAQPGPLPRIAIPELTPKLEELPPFSAQKRSKYLHMFRNAGAADGILDADKAQELLNRSKLSIARLSQIWALADVQRRGFLDAADFAIAMYLTQTTVSGKLEVLPAALPEEIYIFAREGIKVEAAKAKALPRSPTDGDAVGPSSSRTSPRLPSMSPRVPSVSPTTAPSSPRVPMPVPQLVIPPSSSAGDLLSPNSASAYSPGDFPFPAVASGSAAPFVPVASLSPTADNSGLTVPEEPRRRASSSASSGTSENLSPGRIARTMPSRRGKLRSKSVYIPSGEPSDDTAPRKPRREPLMHMASMPPDLMQSSRELMQRPRELMQSSRELYQSSRDMLKPGQLRKRLEDVEAERRLLELVVDGLRADVARLRGAVDDLGIHKTIIADLTGENERLRARLRGDPDTGSVTASSVPELRARIAEQEETLRAFQAADAADADIAQVQVALTKENDALRHSRDERVERLQEELAGLRSERDADRRLVQGMAEEVESVRRERARAREEAEALRERMEAAEREAEELKVRLREVQEENERLAAAGRSAGPEEGESVPPPAYTEVAAEEL</sequence>
<dbReference type="Gene3D" id="1.10.238.10">
    <property type="entry name" value="EF-hand"/>
    <property type="match status" value="2"/>
</dbReference>
<dbReference type="GO" id="GO:0005886">
    <property type="term" value="C:plasma membrane"/>
    <property type="evidence" value="ECO:0007669"/>
    <property type="project" value="TreeGrafter"/>
</dbReference>
<evidence type="ECO:0000259" key="2">
    <source>
        <dbReference type="PROSITE" id="PS50031"/>
    </source>
</evidence>
<organism evidence="3 4">
    <name type="scientific">Schizophyllum amplum</name>
    <dbReference type="NCBI Taxonomy" id="97359"/>
    <lineage>
        <taxon>Eukaryota</taxon>
        <taxon>Fungi</taxon>
        <taxon>Dikarya</taxon>
        <taxon>Basidiomycota</taxon>
        <taxon>Agaricomycotina</taxon>
        <taxon>Agaricomycetes</taxon>
        <taxon>Agaricomycetidae</taxon>
        <taxon>Agaricales</taxon>
        <taxon>Schizophyllaceae</taxon>
        <taxon>Schizophyllum</taxon>
    </lineage>
</organism>
<evidence type="ECO:0000313" key="3">
    <source>
        <dbReference type="EMBL" id="TRM62179.1"/>
    </source>
</evidence>
<dbReference type="GO" id="GO:0005737">
    <property type="term" value="C:cytoplasm"/>
    <property type="evidence" value="ECO:0007669"/>
    <property type="project" value="TreeGrafter"/>
</dbReference>
<dbReference type="CDD" id="cd00052">
    <property type="entry name" value="EH"/>
    <property type="match status" value="1"/>
</dbReference>
<feature type="region of interest" description="Disordered" evidence="1">
    <location>
        <begin position="284"/>
        <end position="350"/>
    </location>
</feature>
<protein>
    <recommendedName>
        <fullName evidence="2">EH domain-containing protein</fullName>
    </recommendedName>
</protein>
<evidence type="ECO:0000313" key="4">
    <source>
        <dbReference type="Proteomes" id="UP000320762"/>
    </source>
</evidence>
<feature type="region of interest" description="Disordered" evidence="1">
    <location>
        <begin position="684"/>
        <end position="716"/>
    </location>
</feature>
<dbReference type="Pfam" id="PF12763">
    <property type="entry name" value="EH"/>
    <property type="match status" value="1"/>
</dbReference>
<dbReference type="OrthoDB" id="524326at2759"/>
<dbReference type="SUPFAM" id="SSF47473">
    <property type="entry name" value="EF-hand"/>
    <property type="match status" value="1"/>
</dbReference>
<dbReference type="SMART" id="SM00027">
    <property type="entry name" value="EH"/>
    <property type="match status" value="1"/>
</dbReference>
<name>A0A550CBK8_9AGAR</name>
<dbReference type="PANTHER" id="PTHR11216">
    <property type="entry name" value="EH DOMAIN"/>
    <property type="match status" value="1"/>
</dbReference>
<accession>A0A550CBK8</accession>
<feature type="region of interest" description="Disordered" evidence="1">
    <location>
        <begin position="380"/>
        <end position="455"/>
    </location>
</feature>
<dbReference type="InterPro" id="IPR000261">
    <property type="entry name" value="EH_dom"/>
</dbReference>
<feature type="compositionally biased region" description="Polar residues" evidence="1">
    <location>
        <begin position="339"/>
        <end position="350"/>
    </location>
</feature>
<evidence type="ECO:0000256" key="1">
    <source>
        <dbReference type="SAM" id="MobiDB-lite"/>
    </source>
</evidence>
<dbReference type="GO" id="GO:0016197">
    <property type="term" value="P:endosomal transport"/>
    <property type="evidence" value="ECO:0007669"/>
    <property type="project" value="TreeGrafter"/>
</dbReference>
<feature type="compositionally biased region" description="Low complexity" evidence="1">
    <location>
        <begin position="298"/>
        <end position="325"/>
    </location>
</feature>
<dbReference type="GO" id="GO:0006897">
    <property type="term" value="P:endocytosis"/>
    <property type="evidence" value="ECO:0007669"/>
    <property type="project" value="TreeGrafter"/>
</dbReference>
<dbReference type="PROSITE" id="PS50031">
    <property type="entry name" value="EH"/>
    <property type="match status" value="1"/>
</dbReference>